<name>A0A1C5K0R5_9ACTN</name>
<proteinExistence type="predicted"/>
<dbReference type="Pfam" id="PF19939">
    <property type="entry name" value="DUF6401"/>
    <property type="match status" value="1"/>
</dbReference>
<accession>A0A1C5K0R5</accession>
<evidence type="ECO:0000313" key="1">
    <source>
        <dbReference type="EMBL" id="SCG76161.1"/>
    </source>
</evidence>
<dbReference type="InterPro" id="IPR045647">
    <property type="entry name" value="DUF6401"/>
</dbReference>
<organism evidence="1 2">
    <name type="scientific">Micromonospora inositola</name>
    <dbReference type="NCBI Taxonomy" id="47865"/>
    <lineage>
        <taxon>Bacteria</taxon>
        <taxon>Bacillati</taxon>
        <taxon>Actinomycetota</taxon>
        <taxon>Actinomycetes</taxon>
        <taxon>Micromonosporales</taxon>
        <taxon>Micromonosporaceae</taxon>
        <taxon>Micromonospora</taxon>
    </lineage>
</organism>
<reference evidence="2" key="1">
    <citation type="submission" date="2016-06" db="EMBL/GenBank/DDBJ databases">
        <authorList>
            <person name="Varghese N."/>
            <person name="Submissions Spin"/>
        </authorList>
    </citation>
    <scope>NUCLEOTIDE SEQUENCE [LARGE SCALE GENOMIC DNA]</scope>
    <source>
        <strain evidence="2">DSM 43819</strain>
    </source>
</reference>
<dbReference type="AlphaFoldDB" id="A0A1C5K0R5"/>
<gene>
    <name evidence="1" type="ORF">GA0070613_5935</name>
</gene>
<protein>
    <submittedName>
        <fullName evidence="1">Uncharacterized protein</fullName>
    </submittedName>
</protein>
<sequence length="120" mass="12359">MRAPNNRVATPSAADSARSALIALTASVGTAGRAAAAARPGLLALVDQHAAAVRDSLDGDRRPLTVAALAGYAEGVRSAALDHGRQPSTEPIDWAAPDWLHTRLLAVCALARALDPRHLA</sequence>
<dbReference type="RefSeq" id="WP_089015205.1">
    <property type="nucleotide sequence ID" value="NZ_LT607754.1"/>
</dbReference>
<keyword evidence="2" id="KW-1185">Reference proteome</keyword>
<dbReference type="OrthoDB" id="3831302at2"/>
<dbReference type="EMBL" id="LT607754">
    <property type="protein sequence ID" value="SCG76161.1"/>
    <property type="molecule type" value="Genomic_DNA"/>
</dbReference>
<evidence type="ECO:0000313" key="2">
    <source>
        <dbReference type="Proteomes" id="UP000198221"/>
    </source>
</evidence>
<dbReference type="Proteomes" id="UP000198221">
    <property type="component" value="Chromosome I"/>
</dbReference>